<reference evidence="3 4" key="1">
    <citation type="submission" date="2024-04" db="EMBL/GenBank/DDBJ databases">
        <title>Human intestinal bacterial collection.</title>
        <authorList>
            <person name="Pauvert C."/>
            <person name="Hitch T.C.A."/>
            <person name="Clavel T."/>
        </authorList>
    </citation>
    <scope>NUCLEOTIDE SEQUENCE [LARGE SCALE GENOMIC DNA]</scope>
    <source>
        <strain evidence="3 4">CLA-SR-H019</strain>
    </source>
</reference>
<name>A0ABV1IYW0_9FIRM</name>
<evidence type="ECO:0000256" key="1">
    <source>
        <dbReference type="SAM" id="MobiDB-lite"/>
    </source>
</evidence>
<feature type="signal peptide" evidence="2">
    <location>
        <begin position="1"/>
        <end position="25"/>
    </location>
</feature>
<dbReference type="Proteomes" id="UP001491691">
    <property type="component" value="Unassembled WGS sequence"/>
</dbReference>
<organism evidence="3 4">
    <name type="scientific">Peptoniphilus senegalensis</name>
    <dbReference type="NCBI Taxonomy" id="1465757"/>
    <lineage>
        <taxon>Bacteria</taxon>
        <taxon>Bacillati</taxon>
        <taxon>Bacillota</taxon>
        <taxon>Tissierellia</taxon>
        <taxon>Tissierellales</taxon>
        <taxon>Peptoniphilaceae</taxon>
        <taxon>Peptoniphilus</taxon>
    </lineage>
</organism>
<feature type="region of interest" description="Disordered" evidence="1">
    <location>
        <begin position="60"/>
        <end position="94"/>
    </location>
</feature>
<comment type="caution">
    <text evidence="3">The sequence shown here is derived from an EMBL/GenBank/DDBJ whole genome shotgun (WGS) entry which is preliminary data.</text>
</comment>
<gene>
    <name evidence="3" type="ORF">AAA073_01410</name>
</gene>
<feature type="chain" id="PRO_5045414123" description="Lipoprotein" evidence="2">
    <location>
        <begin position="26"/>
        <end position="94"/>
    </location>
</feature>
<evidence type="ECO:0008006" key="5">
    <source>
        <dbReference type="Google" id="ProtNLM"/>
    </source>
</evidence>
<evidence type="ECO:0000256" key="2">
    <source>
        <dbReference type="SAM" id="SignalP"/>
    </source>
</evidence>
<protein>
    <recommendedName>
        <fullName evidence="5">Lipoprotein</fullName>
    </recommendedName>
</protein>
<keyword evidence="2" id="KW-0732">Signal</keyword>
<sequence length="94" mass="9761">MKNLKKIASVGMISVLMLGMVACQGANKKAEEAANAKNNAVEEQAEANKAQANANQAKVEAEAKEAEANAAMNAEQEKAEADAEANAATEEQAK</sequence>
<dbReference type="RefSeq" id="WP_019107402.1">
    <property type="nucleotide sequence ID" value="NZ_CABKRY010000001.1"/>
</dbReference>
<dbReference type="EMBL" id="JBBNPP010000002">
    <property type="protein sequence ID" value="MEQ3346087.1"/>
    <property type="molecule type" value="Genomic_DNA"/>
</dbReference>
<evidence type="ECO:0000313" key="3">
    <source>
        <dbReference type="EMBL" id="MEQ3346087.1"/>
    </source>
</evidence>
<accession>A0ABV1IYW0</accession>
<proteinExistence type="predicted"/>
<keyword evidence="4" id="KW-1185">Reference proteome</keyword>
<evidence type="ECO:0000313" key="4">
    <source>
        <dbReference type="Proteomes" id="UP001491691"/>
    </source>
</evidence>
<dbReference type="PROSITE" id="PS51257">
    <property type="entry name" value="PROKAR_LIPOPROTEIN"/>
    <property type="match status" value="1"/>
</dbReference>
<feature type="compositionally biased region" description="Low complexity" evidence="1">
    <location>
        <begin position="84"/>
        <end position="94"/>
    </location>
</feature>